<dbReference type="KEGG" id="mlr:MELLADRAFT_92159"/>
<organism evidence="3">
    <name type="scientific">Melampsora larici-populina (strain 98AG31 / pathotype 3-4-7)</name>
    <name type="common">Poplar leaf rust fungus</name>
    <dbReference type="NCBI Taxonomy" id="747676"/>
    <lineage>
        <taxon>Eukaryota</taxon>
        <taxon>Fungi</taxon>
        <taxon>Dikarya</taxon>
        <taxon>Basidiomycota</taxon>
        <taxon>Pucciniomycotina</taxon>
        <taxon>Pucciniomycetes</taxon>
        <taxon>Pucciniales</taxon>
        <taxon>Melampsoraceae</taxon>
        <taxon>Melampsora</taxon>
    </lineage>
</organism>
<dbReference type="HOGENOM" id="CLU_036106_0_0_1"/>
<reference evidence="3" key="1">
    <citation type="journal article" date="2011" name="Proc. Natl. Acad. Sci. U.S.A.">
        <title>Obligate biotrophy features unraveled by the genomic analysis of rust fungi.</title>
        <authorList>
            <person name="Duplessis S."/>
            <person name="Cuomo C.A."/>
            <person name="Lin Y.-C."/>
            <person name="Aerts A."/>
            <person name="Tisserant E."/>
            <person name="Veneault-Fourrey C."/>
            <person name="Joly D.L."/>
            <person name="Hacquard S."/>
            <person name="Amselem J."/>
            <person name="Cantarel B.L."/>
            <person name="Chiu R."/>
            <person name="Coutinho P.M."/>
            <person name="Feau N."/>
            <person name="Field M."/>
            <person name="Frey P."/>
            <person name="Gelhaye E."/>
            <person name="Goldberg J."/>
            <person name="Grabherr M.G."/>
            <person name="Kodira C.D."/>
            <person name="Kohler A."/>
            <person name="Kuees U."/>
            <person name="Lindquist E.A."/>
            <person name="Lucas S.M."/>
            <person name="Mago R."/>
            <person name="Mauceli E."/>
            <person name="Morin E."/>
            <person name="Murat C."/>
            <person name="Pangilinan J.L."/>
            <person name="Park R."/>
            <person name="Pearson M."/>
            <person name="Quesneville H."/>
            <person name="Rouhier N."/>
            <person name="Sakthikumar S."/>
            <person name="Salamov A.A."/>
            <person name="Schmutz J."/>
            <person name="Selles B."/>
            <person name="Shapiro H."/>
            <person name="Tanguay P."/>
            <person name="Tuskan G.A."/>
            <person name="Henrissat B."/>
            <person name="Van de Peer Y."/>
            <person name="Rouze P."/>
            <person name="Ellis J.G."/>
            <person name="Dodds P.N."/>
            <person name="Schein J.E."/>
            <person name="Zhong S."/>
            <person name="Hamelin R.C."/>
            <person name="Grigoriev I.V."/>
            <person name="Szabo L.J."/>
            <person name="Martin F."/>
        </authorList>
    </citation>
    <scope>NUCLEOTIDE SEQUENCE [LARGE SCALE GENOMIC DNA]</scope>
    <source>
        <strain evidence="3">98AG31 / pathotype 3-4-7</strain>
    </source>
</reference>
<evidence type="ECO:0000313" key="3">
    <source>
        <dbReference type="Proteomes" id="UP000001072"/>
    </source>
</evidence>
<dbReference type="RefSeq" id="XP_007415314.1">
    <property type="nucleotide sequence ID" value="XM_007415252.1"/>
</dbReference>
<feature type="compositionally biased region" description="Basic and acidic residues" evidence="1">
    <location>
        <begin position="54"/>
        <end position="63"/>
    </location>
</feature>
<dbReference type="AlphaFoldDB" id="F4S1Q4"/>
<dbReference type="OrthoDB" id="2515167at2759"/>
<name>F4S1Q4_MELLP</name>
<feature type="region of interest" description="Disordered" evidence="1">
    <location>
        <begin position="40"/>
        <end position="67"/>
    </location>
</feature>
<feature type="compositionally biased region" description="Basic and acidic residues" evidence="1">
    <location>
        <begin position="372"/>
        <end position="399"/>
    </location>
</feature>
<sequence>MLAAVSFKTDPRREALGTLIQEAYDRGDDAEATSLLKVLNKGGGQAKQPNPYVMDKDETRSNKSDGTSVAFVREVVPNKITVQQPTQTQPIQTQVDQAIPQAPALNIRNTELLDPATWFEGASSKEESDKAYAIMSSKKGTLEMENGDVIHNGRILRSGNAQMKESLAPLSPGLTIILKGLTSYIQLTVFDKEWLIKDQKAWGEARIYGGDAPVEELTIDFEVWGDCMELFCSHLVACGWGPIAERFKGHVAVVKKLRKDFGWMVALRHCRLVRQGVMRKTVDKSIGNYTELQEKLLVEAKTTAESYNERHYRTNPYAPGRPKANICPLTNKAKSNATSTSTYTTPTTENRHAYTSNYKGNGKRGKGNGYKGRHDDGRRREDWKRDGRYAGDRYAGDRYIRHRSRSRSPDRRDKSGNPVKGRKA</sequence>
<feature type="region of interest" description="Disordered" evidence="1">
    <location>
        <begin position="312"/>
        <end position="424"/>
    </location>
</feature>
<dbReference type="GeneID" id="18936146"/>
<dbReference type="EMBL" id="GL883138">
    <property type="protein sequence ID" value="EGG01464.1"/>
    <property type="molecule type" value="Genomic_DNA"/>
</dbReference>
<gene>
    <name evidence="2" type="ORF">MELLADRAFT_92159</name>
</gene>
<dbReference type="InParanoid" id="F4S1Q4"/>
<feature type="compositionally biased region" description="Low complexity" evidence="1">
    <location>
        <begin position="330"/>
        <end position="348"/>
    </location>
</feature>
<protein>
    <submittedName>
        <fullName evidence="2">Uncharacterized protein</fullName>
    </submittedName>
</protein>
<evidence type="ECO:0000256" key="1">
    <source>
        <dbReference type="SAM" id="MobiDB-lite"/>
    </source>
</evidence>
<dbReference type="Proteomes" id="UP000001072">
    <property type="component" value="Unassembled WGS sequence"/>
</dbReference>
<accession>F4S1Q4</accession>
<evidence type="ECO:0000313" key="2">
    <source>
        <dbReference type="EMBL" id="EGG01464.1"/>
    </source>
</evidence>
<proteinExistence type="predicted"/>
<dbReference type="VEuPathDB" id="FungiDB:MELLADRAFT_92159"/>
<keyword evidence="3" id="KW-1185">Reference proteome</keyword>